<evidence type="ECO:0000256" key="3">
    <source>
        <dbReference type="ARBA" id="ARBA00023163"/>
    </source>
</evidence>
<dbReference type="InterPro" id="IPR009057">
    <property type="entry name" value="Homeodomain-like_sf"/>
</dbReference>
<dbReference type="InterPro" id="IPR025996">
    <property type="entry name" value="MT1864/Rv1816-like_C"/>
</dbReference>
<evidence type="ECO:0000313" key="7">
    <source>
        <dbReference type="Proteomes" id="UP001597307"/>
    </source>
</evidence>
<reference evidence="7" key="1">
    <citation type="journal article" date="2019" name="Int. J. Syst. Evol. Microbiol.">
        <title>The Global Catalogue of Microorganisms (GCM) 10K type strain sequencing project: providing services to taxonomists for standard genome sequencing and annotation.</title>
        <authorList>
            <consortium name="The Broad Institute Genomics Platform"/>
            <consortium name="The Broad Institute Genome Sequencing Center for Infectious Disease"/>
            <person name="Wu L."/>
            <person name="Ma J."/>
        </authorList>
    </citation>
    <scope>NUCLEOTIDE SEQUENCE [LARGE SCALE GENOMIC DNA]</scope>
    <source>
        <strain evidence="7">JCM 11496</strain>
    </source>
</reference>
<dbReference type="InterPro" id="IPR050109">
    <property type="entry name" value="HTH-type_TetR-like_transc_reg"/>
</dbReference>
<dbReference type="Pfam" id="PF13305">
    <property type="entry name" value="TetR_C_33"/>
    <property type="match status" value="1"/>
</dbReference>
<gene>
    <name evidence="6" type="ORF">ACFSFX_09725</name>
</gene>
<evidence type="ECO:0000259" key="5">
    <source>
        <dbReference type="PROSITE" id="PS50977"/>
    </source>
</evidence>
<organism evidence="6 7">
    <name type="scientific">Arthrobacter flavus</name>
    <dbReference type="NCBI Taxonomy" id="95172"/>
    <lineage>
        <taxon>Bacteria</taxon>
        <taxon>Bacillati</taxon>
        <taxon>Actinomycetota</taxon>
        <taxon>Actinomycetes</taxon>
        <taxon>Micrococcales</taxon>
        <taxon>Micrococcaceae</taxon>
        <taxon>Arthrobacter</taxon>
    </lineage>
</organism>
<keyword evidence="7" id="KW-1185">Reference proteome</keyword>
<keyword evidence="1" id="KW-0805">Transcription regulation</keyword>
<dbReference type="EMBL" id="JBHUGA010000032">
    <property type="protein sequence ID" value="MFD1846875.1"/>
    <property type="molecule type" value="Genomic_DNA"/>
</dbReference>
<evidence type="ECO:0000256" key="1">
    <source>
        <dbReference type="ARBA" id="ARBA00023015"/>
    </source>
</evidence>
<evidence type="ECO:0000256" key="4">
    <source>
        <dbReference type="PROSITE-ProRule" id="PRU00335"/>
    </source>
</evidence>
<dbReference type="PROSITE" id="PS50977">
    <property type="entry name" value="HTH_TETR_2"/>
    <property type="match status" value="1"/>
</dbReference>
<dbReference type="InterPro" id="IPR036271">
    <property type="entry name" value="Tet_transcr_reg_TetR-rel_C_sf"/>
</dbReference>
<sequence>MGRAGLTADRLAQAGAELADELGFEQVTVAELARRFKVKPASLYSHVQSSADLKARVALVVLAELADRASEAVAGRSREAALAALGNSYRDYAHEHPGRFAAMQLRLDSETAARSAGPRHTRLMLAILREYELSDADQTHAVRLLGSTFQGYVSLELSGSFSHSEPSSNESWDHIIHGLHILLENWQVR</sequence>
<proteinExistence type="predicted"/>
<accession>A0ABW4Q825</accession>
<dbReference type="PANTHER" id="PTHR30055:SF151">
    <property type="entry name" value="TRANSCRIPTIONAL REGULATORY PROTEIN"/>
    <property type="match status" value="1"/>
</dbReference>
<dbReference type="RefSeq" id="WP_343878478.1">
    <property type="nucleotide sequence ID" value="NZ_BAAAIJ010000019.1"/>
</dbReference>
<dbReference type="SUPFAM" id="SSF46689">
    <property type="entry name" value="Homeodomain-like"/>
    <property type="match status" value="1"/>
</dbReference>
<dbReference type="PANTHER" id="PTHR30055">
    <property type="entry name" value="HTH-TYPE TRANSCRIPTIONAL REGULATOR RUTR"/>
    <property type="match status" value="1"/>
</dbReference>
<evidence type="ECO:0000313" key="6">
    <source>
        <dbReference type="EMBL" id="MFD1846875.1"/>
    </source>
</evidence>
<name>A0ABW4Q825_9MICC</name>
<protein>
    <submittedName>
        <fullName evidence="6">TetR/AcrR family transcriptional regulator</fullName>
    </submittedName>
</protein>
<dbReference type="Gene3D" id="1.10.10.60">
    <property type="entry name" value="Homeodomain-like"/>
    <property type="match status" value="1"/>
</dbReference>
<keyword evidence="3" id="KW-0804">Transcription</keyword>
<evidence type="ECO:0000256" key="2">
    <source>
        <dbReference type="ARBA" id="ARBA00023125"/>
    </source>
</evidence>
<comment type="caution">
    <text evidence="6">The sequence shown here is derived from an EMBL/GenBank/DDBJ whole genome shotgun (WGS) entry which is preliminary data.</text>
</comment>
<feature type="domain" description="HTH tetR-type" evidence="5">
    <location>
        <begin position="5"/>
        <end position="65"/>
    </location>
</feature>
<dbReference type="Pfam" id="PF00440">
    <property type="entry name" value="TetR_N"/>
    <property type="match status" value="1"/>
</dbReference>
<dbReference type="SUPFAM" id="SSF48498">
    <property type="entry name" value="Tetracyclin repressor-like, C-terminal domain"/>
    <property type="match status" value="1"/>
</dbReference>
<dbReference type="Proteomes" id="UP001597307">
    <property type="component" value="Unassembled WGS sequence"/>
</dbReference>
<feature type="DNA-binding region" description="H-T-H motif" evidence="4">
    <location>
        <begin position="28"/>
        <end position="47"/>
    </location>
</feature>
<dbReference type="Gene3D" id="1.10.357.10">
    <property type="entry name" value="Tetracycline Repressor, domain 2"/>
    <property type="match status" value="1"/>
</dbReference>
<keyword evidence="2 4" id="KW-0238">DNA-binding</keyword>
<dbReference type="InterPro" id="IPR001647">
    <property type="entry name" value="HTH_TetR"/>
</dbReference>